<dbReference type="EMBL" id="CP051141">
    <property type="protein sequence ID" value="QIW99844.1"/>
    <property type="molecule type" value="Genomic_DNA"/>
</dbReference>
<evidence type="ECO:0008006" key="8">
    <source>
        <dbReference type="Google" id="ProtNLM"/>
    </source>
</evidence>
<dbReference type="GO" id="GO:0003677">
    <property type="term" value="F:DNA binding"/>
    <property type="evidence" value="ECO:0007669"/>
    <property type="project" value="InterPro"/>
</dbReference>
<comment type="similarity">
    <text evidence="2">Belongs to the eukaryotic RPA49/POLR1E RNA polymerase subunit family.</text>
</comment>
<dbReference type="Proteomes" id="UP000503462">
    <property type="component" value="Chromosome 3"/>
</dbReference>
<organism evidence="6 7">
    <name type="scientific">Peltaster fructicola</name>
    <dbReference type="NCBI Taxonomy" id="286661"/>
    <lineage>
        <taxon>Eukaryota</taxon>
        <taxon>Fungi</taxon>
        <taxon>Dikarya</taxon>
        <taxon>Ascomycota</taxon>
        <taxon>Pezizomycotina</taxon>
        <taxon>Dothideomycetes</taxon>
        <taxon>Dothideomycetes incertae sedis</taxon>
        <taxon>Peltaster</taxon>
    </lineage>
</organism>
<keyword evidence="3" id="KW-0240">DNA-directed RNA polymerase</keyword>
<evidence type="ECO:0000256" key="3">
    <source>
        <dbReference type="ARBA" id="ARBA00022478"/>
    </source>
</evidence>
<dbReference type="InterPro" id="IPR009668">
    <property type="entry name" value="RNA_pol-assoc_fac_A49-like"/>
</dbReference>
<accession>A0A6H0XYV1</accession>
<dbReference type="OrthoDB" id="532500at2759"/>
<sequence length="407" mass="45278">MADTGKKRKRVASGIIVPNKKAAQLETSTTSDYGDENSLPPVIAASRGITAPAVTFAAYSKPHSTILHSSQHSRLDFTAIPTEDELRHYVAVIDGNNIQIIPAQHTQLQCVPRTAPVEESSRKSIANQRVALGQEFGTKKAKKVIASRTVNAITSAGNKEDVKNAILEEVAVITGKEEVVELATQLAAKPIPTPVLDADAVEKVYPLTTLIPAGDMRSIPIKEWQEKARADENIQQPHRFTAYRVAAFGKTNDISRLKALRYVGLLLQFHDALSKAGRAGMKVPRKDILAEKLKEFPEGLVDSVRRKFSDEKNELSKWHMENLHTHICALSLYVDNWSTDTSNIRDDLRLDNRGISQYFMELGCKVGKMTEKERTEKKLNVAQANTVRMARLQLPLEFPKLKTGRRK</sequence>
<evidence type="ECO:0000256" key="2">
    <source>
        <dbReference type="ARBA" id="ARBA00009430"/>
    </source>
</evidence>
<dbReference type="Pfam" id="PF06870">
    <property type="entry name" value="RNA_pol_I_A49"/>
    <property type="match status" value="1"/>
</dbReference>
<dbReference type="GO" id="GO:0006351">
    <property type="term" value="P:DNA-templated transcription"/>
    <property type="evidence" value="ECO:0007669"/>
    <property type="project" value="InterPro"/>
</dbReference>
<dbReference type="GO" id="GO:0000428">
    <property type="term" value="C:DNA-directed RNA polymerase complex"/>
    <property type="evidence" value="ECO:0007669"/>
    <property type="project" value="UniProtKB-KW"/>
</dbReference>
<evidence type="ECO:0000313" key="6">
    <source>
        <dbReference type="EMBL" id="QIW99844.1"/>
    </source>
</evidence>
<dbReference type="GO" id="GO:0005730">
    <property type="term" value="C:nucleolus"/>
    <property type="evidence" value="ECO:0007669"/>
    <property type="project" value="UniProtKB-SubCell"/>
</dbReference>
<reference evidence="6 7" key="1">
    <citation type="journal article" date="2016" name="Sci. Rep.">
        <title>Peltaster fructicola genome reveals evolution from an invasive phytopathogen to an ectophytic parasite.</title>
        <authorList>
            <person name="Xu C."/>
            <person name="Chen H."/>
            <person name="Gleason M.L."/>
            <person name="Xu J.R."/>
            <person name="Liu H."/>
            <person name="Zhang R."/>
            <person name="Sun G."/>
        </authorList>
    </citation>
    <scope>NUCLEOTIDE SEQUENCE [LARGE SCALE GENOMIC DNA]</scope>
    <source>
        <strain evidence="6 7">LNHT1506</strain>
    </source>
</reference>
<evidence type="ECO:0000256" key="1">
    <source>
        <dbReference type="ARBA" id="ARBA00004604"/>
    </source>
</evidence>
<keyword evidence="7" id="KW-1185">Reference proteome</keyword>
<evidence type="ECO:0000256" key="4">
    <source>
        <dbReference type="ARBA" id="ARBA00023163"/>
    </source>
</evidence>
<keyword evidence="4" id="KW-0804">Transcription</keyword>
<gene>
    <name evidence="6" type="ORF">AMS68_005362</name>
</gene>
<name>A0A6H0XYV1_9PEZI</name>
<evidence type="ECO:0000256" key="5">
    <source>
        <dbReference type="ARBA" id="ARBA00023242"/>
    </source>
</evidence>
<dbReference type="AlphaFoldDB" id="A0A6H0XYV1"/>
<proteinExistence type="inferred from homology"/>
<keyword evidence="5" id="KW-0539">Nucleus</keyword>
<dbReference type="PANTHER" id="PTHR14440">
    <property type="entry name" value="DNA-DIRECTED RNA POLYMERASE I SUBUNIT RPA49"/>
    <property type="match status" value="1"/>
</dbReference>
<evidence type="ECO:0000313" key="7">
    <source>
        <dbReference type="Proteomes" id="UP000503462"/>
    </source>
</evidence>
<comment type="subcellular location">
    <subcellularLocation>
        <location evidence="1">Nucleus</location>
        <location evidence="1">Nucleolus</location>
    </subcellularLocation>
</comment>
<protein>
    <recommendedName>
        <fullName evidence="8">RNA polymerase I associated factor, A49-like protein</fullName>
    </recommendedName>
</protein>